<gene>
    <name evidence="1" type="ORF">XcuCFBP2542_09400</name>
</gene>
<protein>
    <submittedName>
        <fullName evidence="1">Uncharacterized protein</fullName>
    </submittedName>
</protein>
<evidence type="ECO:0000313" key="1">
    <source>
        <dbReference type="EMBL" id="PPU76636.1"/>
    </source>
</evidence>
<proteinExistence type="predicted"/>
<dbReference type="EMBL" id="MDED01000014">
    <property type="protein sequence ID" value="PPU76636.1"/>
    <property type="molecule type" value="Genomic_DNA"/>
</dbReference>
<evidence type="ECO:0000313" key="2">
    <source>
        <dbReference type="Proteomes" id="UP000239561"/>
    </source>
</evidence>
<dbReference type="AlphaFoldDB" id="A0A2S7DS39"/>
<reference evidence="1 2" key="1">
    <citation type="submission" date="2016-08" db="EMBL/GenBank/DDBJ databases">
        <authorList>
            <person name="Seilhamer J.J."/>
        </authorList>
    </citation>
    <scope>NUCLEOTIDE SEQUENCE [LARGE SCALE GENOMIC DNA]</scope>
    <source>
        <strain evidence="1 2">CFBP2542</strain>
    </source>
</reference>
<name>A0A2S7DS39_9XANT</name>
<organism evidence="1 2">
    <name type="scientific">Xanthomonas cucurbitae</name>
    <dbReference type="NCBI Taxonomy" id="56453"/>
    <lineage>
        <taxon>Bacteria</taxon>
        <taxon>Pseudomonadati</taxon>
        <taxon>Pseudomonadota</taxon>
        <taxon>Gammaproteobacteria</taxon>
        <taxon>Lysobacterales</taxon>
        <taxon>Lysobacteraceae</taxon>
        <taxon>Xanthomonas</taxon>
    </lineage>
</organism>
<sequence>MRSAAIGGGSFSAAIVLVLLQVKLTSVALHVSFAAAALGIPIWIVVWQYVQPYLLYGPDSYAHFRKVGSIGVATGLAVAGLITLFVSFSALLWHMSLWVALVFSLFSLAAVIVIARHGQSVLAAVKLVDNGPSA</sequence>
<accession>A0A2S7DS39</accession>
<comment type="caution">
    <text evidence="1">The sequence shown here is derived from an EMBL/GenBank/DDBJ whole genome shotgun (WGS) entry which is preliminary data.</text>
</comment>
<dbReference type="Proteomes" id="UP000239561">
    <property type="component" value="Unassembled WGS sequence"/>
</dbReference>